<feature type="domain" description="Methyltransferase type 12" evidence="1">
    <location>
        <begin position="53"/>
        <end position="150"/>
    </location>
</feature>
<dbReference type="GO" id="GO:0032259">
    <property type="term" value="P:methylation"/>
    <property type="evidence" value="ECO:0007669"/>
    <property type="project" value="UniProtKB-KW"/>
</dbReference>
<dbReference type="RefSeq" id="WP_096342706.1">
    <property type="nucleotide sequence ID" value="NZ_NWMW01000001.1"/>
</dbReference>
<dbReference type="InterPro" id="IPR013217">
    <property type="entry name" value="Methyltransf_12"/>
</dbReference>
<sequence>MISGPTHAGWSDGYVTDLDYTYGYYRELNPAMLRLACLAANVQPPAIDDCTYLELGFGQGVSINMHAAAAPGRFWGIDFNPAHALHARTLAAISEADAALSDDSFASFTARSDLPAFDIIVLHGVWSWISAANRAAILDIIDRRLKPGGIVFVSYNCQPGWAGPMPLRHLMARHVEFAATRSTDMPTRIDKAITFARELAAAGGRYFVENPGAEPWLAQLSGSNRHYLAHEYFNAHWQVDYFSDVSNALGTAKLTYAASARLLDHLPDYALRPSEAQMLGSIAHPVMRESVRDFLVNQKFRMDIFVRGARPLGSVDAQRSWQETAFALVLPEATIGYRHPTPQGELTLDERIYRPVVAFLAEDSYRAKTVAEIGKAPSLSRFDIRELLSALMMLTGLGIAQPARAATPLLRKRCNALNLHLCQQALASADIQVLASPVLGGGKAAPQEHQLVILAILAGMETPDEQALYLTDAFEAHNVTLQREGRAVPPGPAAIGAFRSIAARFEADGHAALLAGLGVLPAAGERAAGSDRNAAIRLEAHRRRQTNEAAADRG</sequence>
<reference evidence="3 4" key="1">
    <citation type="submission" date="2017-09" db="EMBL/GenBank/DDBJ databases">
        <title>Sphingomonas spermidinifaciens 9NM-10, whole genome shotgun sequence.</title>
        <authorList>
            <person name="Feng G."/>
            <person name="Zhu H."/>
        </authorList>
    </citation>
    <scope>NUCLEOTIDE SEQUENCE [LARGE SCALE GENOMIC DNA]</scope>
    <source>
        <strain evidence="3 4">9NM-10</strain>
    </source>
</reference>
<gene>
    <name evidence="3" type="ORF">COC42_08535</name>
</gene>
<dbReference type="Pfam" id="PF10119">
    <property type="entry name" value="MethyTransf_Reg"/>
    <property type="match status" value="1"/>
</dbReference>
<evidence type="ECO:0000259" key="2">
    <source>
        <dbReference type="Pfam" id="PF10119"/>
    </source>
</evidence>
<dbReference type="EMBL" id="NWMW01000001">
    <property type="protein sequence ID" value="PCD04312.1"/>
    <property type="molecule type" value="Genomic_DNA"/>
</dbReference>
<keyword evidence="4" id="KW-1185">Reference proteome</keyword>
<accession>A0A2A4B8N8</accession>
<organism evidence="3 4">
    <name type="scientific">Sphingomonas spermidinifaciens</name>
    <dbReference type="NCBI Taxonomy" id="1141889"/>
    <lineage>
        <taxon>Bacteria</taxon>
        <taxon>Pseudomonadati</taxon>
        <taxon>Pseudomonadota</taxon>
        <taxon>Alphaproteobacteria</taxon>
        <taxon>Sphingomonadales</taxon>
        <taxon>Sphingomonadaceae</taxon>
        <taxon>Sphingomonas</taxon>
    </lineage>
</organism>
<dbReference type="Pfam" id="PF08242">
    <property type="entry name" value="Methyltransf_12"/>
    <property type="match status" value="1"/>
</dbReference>
<dbReference type="Proteomes" id="UP000218366">
    <property type="component" value="Unassembled WGS sequence"/>
</dbReference>
<dbReference type="InterPro" id="IPR018773">
    <property type="entry name" value="MeTrfase_reg_dom_prd"/>
</dbReference>
<dbReference type="Gene3D" id="3.40.50.150">
    <property type="entry name" value="Vaccinia Virus protein VP39"/>
    <property type="match status" value="1"/>
</dbReference>
<dbReference type="SUPFAM" id="SSF53335">
    <property type="entry name" value="S-adenosyl-L-methionine-dependent methyltransferases"/>
    <property type="match status" value="1"/>
</dbReference>
<dbReference type="GO" id="GO:0008168">
    <property type="term" value="F:methyltransferase activity"/>
    <property type="evidence" value="ECO:0007669"/>
    <property type="project" value="UniProtKB-KW"/>
</dbReference>
<dbReference type="InterPro" id="IPR029063">
    <property type="entry name" value="SAM-dependent_MTases_sf"/>
</dbReference>
<evidence type="ECO:0000259" key="1">
    <source>
        <dbReference type="Pfam" id="PF08242"/>
    </source>
</evidence>
<protein>
    <submittedName>
        <fullName evidence="3">Methyltransferase</fullName>
    </submittedName>
</protein>
<name>A0A2A4B8N8_9SPHN</name>
<keyword evidence="3" id="KW-0489">Methyltransferase</keyword>
<evidence type="ECO:0000313" key="4">
    <source>
        <dbReference type="Proteomes" id="UP000218366"/>
    </source>
</evidence>
<evidence type="ECO:0000313" key="3">
    <source>
        <dbReference type="EMBL" id="PCD04312.1"/>
    </source>
</evidence>
<dbReference type="OrthoDB" id="5298787at2"/>
<proteinExistence type="predicted"/>
<comment type="caution">
    <text evidence="3">The sequence shown here is derived from an EMBL/GenBank/DDBJ whole genome shotgun (WGS) entry which is preliminary data.</text>
</comment>
<dbReference type="AlphaFoldDB" id="A0A2A4B8N8"/>
<feature type="domain" description="Methyltransferase regulatory" evidence="2">
    <location>
        <begin position="224"/>
        <end position="307"/>
    </location>
</feature>
<keyword evidence="3" id="KW-0808">Transferase</keyword>
<dbReference type="CDD" id="cd02440">
    <property type="entry name" value="AdoMet_MTases"/>
    <property type="match status" value="1"/>
</dbReference>